<gene>
    <name evidence="2" type="ORF">Pcinc_044420</name>
</gene>
<keyword evidence="3" id="KW-1185">Reference proteome</keyword>
<reference evidence="2" key="1">
    <citation type="submission" date="2023-10" db="EMBL/GenBank/DDBJ databases">
        <title>Genome assemblies of two species of porcelain crab, Petrolisthes cinctipes and Petrolisthes manimaculis (Anomura: Porcellanidae).</title>
        <authorList>
            <person name="Angst P."/>
        </authorList>
    </citation>
    <scope>NUCLEOTIDE SEQUENCE</scope>
    <source>
        <strain evidence="2">PB745_01</strain>
        <tissue evidence="2">Gill</tissue>
    </source>
</reference>
<dbReference type="EMBL" id="JAWQEG010009346">
    <property type="protein sequence ID" value="KAK3848804.1"/>
    <property type="molecule type" value="Genomic_DNA"/>
</dbReference>
<feature type="region of interest" description="Disordered" evidence="1">
    <location>
        <begin position="1"/>
        <end position="25"/>
    </location>
</feature>
<dbReference type="Proteomes" id="UP001286313">
    <property type="component" value="Unassembled WGS sequence"/>
</dbReference>
<feature type="compositionally biased region" description="Low complexity" evidence="1">
    <location>
        <begin position="7"/>
        <end position="19"/>
    </location>
</feature>
<protein>
    <submittedName>
        <fullName evidence="2">Uncharacterized protein</fullName>
    </submittedName>
</protein>
<evidence type="ECO:0000313" key="3">
    <source>
        <dbReference type="Proteomes" id="UP001286313"/>
    </source>
</evidence>
<evidence type="ECO:0000313" key="2">
    <source>
        <dbReference type="EMBL" id="KAK3848804.1"/>
    </source>
</evidence>
<evidence type="ECO:0000256" key="1">
    <source>
        <dbReference type="SAM" id="MobiDB-lite"/>
    </source>
</evidence>
<name>A0AAE1EEH8_PETCI</name>
<sequence>MDDRSLSKPSQQQPKSSPPNIGSSPGMYGVAPESVCLLTHAPVREDISPTRNIYHRHDIYSRGEVDEELAYKARNSMAGVQIGSVWYLKKLILKVESQSMITKWRHPLPSQCHSPLPSPPTITVPSQCHSPLPSSPAITVPSPLPSQCHSPLTSSPTITVHSPLPSQCHSPLPSPPTITVPFIPAITVLFTPCHHSAITPLQCYSILPTQCPQCANTILSSLATTLSLHTKSNI</sequence>
<organism evidence="2 3">
    <name type="scientific">Petrolisthes cinctipes</name>
    <name type="common">Flat porcelain crab</name>
    <dbReference type="NCBI Taxonomy" id="88211"/>
    <lineage>
        <taxon>Eukaryota</taxon>
        <taxon>Metazoa</taxon>
        <taxon>Ecdysozoa</taxon>
        <taxon>Arthropoda</taxon>
        <taxon>Crustacea</taxon>
        <taxon>Multicrustacea</taxon>
        <taxon>Malacostraca</taxon>
        <taxon>Eumalacostraca</taxon>
        <taxon>Eucarida</taxon>
        <taxon>Decapoda</taxon>
        <taxon>Pleocyemata</taxon>
        <taxon>Anomura</taxon>
        <taxon>Galatheoidea</taxon>
        <taxon>Porcellanidae</taxon>
        <taxon>Petrolisthes</taxon>
    </lineage>
</organism>
<accession>A0AAE1EEH8</accession>
<dbReference type="AlphaFoldDB" id="A0AAE1EEH8"/>
<comment type="caution">
    <text evidence="2">The sequence shown here is derived from an EMBL/GenBank/DDBJ whole genome shotgun (WGS) entry which is preliminary data.</text>
</comment>
<proteinExistence type="predicted"/>